<dbReference type="InterPro" id="IPR052936">
    <property type="entry name" value="Jasmonate_Hydroxylase-like"/>
</dbReference>
<accession>A0A3B1E689</accession>
<organism evidence="2">
    <name type="scientific">hydrothermal vent metagenome</name>
    <dbReference type="NCBI Taxonomy" id="652676"/>
    <lineage>
        <taxon>unclassified sequences</taxon>
        <taxon>metagenomes</taxon>
        <taxon>ecological metagenomes</taxon>
    </lineage>
</organism>
<dbReference type="InterPro" id="IPR011008">
    <property type="entry name" value="Dimeric_a/b-barrel"/>
</dbReference>
<dbReference type="SUPFAM" id="SSF54909">
    <property type="entry name" value="Dimeric alpha+beta barrel"/>
    <property type="match status" value="1"/>
</dbReference>
<feature type="domain" description="ABM" evidence="1">
    <location>
        <begin position="39"/>
        <end position="85"/>
    </location>
</feature>
<dbReference type="Gene3D" id="3.30.70.100">
    <property type="match status" value="1"/>
</dbReference>
<protein>
    <submittedName>
        <fullName evidence="2">Uncharacterized protein YqjZ</fullName>
    </submittedName>
</protein>
<proteinExistence type="predicted"/>
<dbReference type="EMBL" id="UOGL01000225">
    <property type="protein sequence ID" value="VAX38577.1"/>
    <property type="molecule type" value="Genomic_DNA"/>
</dbReference>
<gene>
    <name evidence="2" type="ORF">MNBD_PLANCTO02-2033</name>
</gene>
<dbReference type="AlphaFoldDB" id="A0A3B1E689"/>
<evidence type="ECO:0000313" key="2">
    <source>
        <dbReference type="EMBL" id="VAX38577.1"/>
    </source>
</evidence>
<dbReference type="InterPro" id="IPR007138">
    <property type="entry name" value="ABM_dom"/>
</dbReference>
<evidence type="ECO:0000259" key="1">
    <source>
        <dbReference type="Pfam" id="PF03992"/>
    </source>
</evidence>
<dbReference type="PANTHER" id="PTHR37811:SF2">
    <property type="entry name" value="ABM DOMAIN-CONTAINING PROTEIN"/>
    <property type="match status" value="1"/>
</dbReference>
<name>A0A3B1E689_9ZZZZ</name>
<dbReference type="Pfam" id="PF03992">
    <property type="entry name" value="ABM"/>
    <property type="match status" value="1"/>
</dbReference>
<sequence length="109" mass="12532">MTLFAHTPEPPYLAVIFSSSRHAKPNDGYDMMAEEMLILAAQQPGFLGVETSRDEQGFGITVSYWSNRKSIANWKQQTDHLAAQQQGKTEWYKEYHVRICCVEEEYGIE</sequence>
<reference evidence="2" key="1">
    <citation type="submission" date="2018-06" db="EMBL/GenBank/DDBJ databases">
        <authorList>
            <person name="Zhirakovskaya E."/>
        </authorList>
    </citation>
    <scope>NUCLEOTIDE SEQUENCE</scope>
</reference>
<dbReference type="PANTHER" id="PTHR37811">
    <property type="entry name" value="BLL5343 PROTEIN"/>
    <property type="match status" value="1"/>
</dbReference>